<dbReference type="Ensembl" id="ENSPMGT00000001350.1">
    <property type="protein sequence ID" value="ENSPMGP00000001271.1"/>
    <property type="gene ID" value="ENSPMGG00000001151.1"/>
</dbReference>
<comment type="similarity">
    <text evidence="2">Belongs to the CEP162 family.</text>
</comment>
<evidence type="ECO:0000256" key="8">
    <source>
        <dbReference type="ARBA" id="ARBA00023212"/>
    </source>
</evidence>
<sequence length="437" mass="50222">MEQILRSRNPNSLPALIFAAASAQDSAHLLSDPADPSSCPSRVTELLERKVQRLEAELEAYDEDAKRSLRAMEQQFQMCYEQRISELEQKREEKQGSDPGLVQSLREELRRERDAHRQNEIMLEEFVGLLVLTVSLCVLLFFSQSHSSPSRHQRQADAAFRLRMERLNQELSTKSRTIQDLTRTVERLQRERRSMLSVPVPRAEGRAAEEKRPAAQNKSAPESDVTAEMFPALNVCEKTYQPTTFTGEGRRATTPGEGRSVPLQVRFKCKPQIKIYFFIYFFECSTLLQQLQEQLSEAQSWRRALTVSQAREDALQTQLSRCLDDLKEARDGHSPEVKLLWTLEKKVQDMERRQQHRDRELQMIGAALPGGVDLQMEVERWKRLAQNKTRELDSFRLELDSILDIIRHLQRQGVVLPAPPVLPAPLAPPLLPAPPTR</sequence>
<evidence type="ECO:0000256" key="10">
    <source>
        <dbReference type="SAM" id="MobiDB-lite"/>
    </source>
</evidence>
<keyword evidence="12" id="KW-1185">Reference proteome</keyword>
<dbReference type="InterPro" id="IPR038774">
    <property type="entry name" value="CEP162-like"/>
</dbReference>
<evidence type="ECO:0000256" key="6">
    <source>
        <dbReference type="ARBA" id="ARBA00022794"/>
    </source>
</evidence>
<dbReference type="Proteomes" id="UP000261520">
    <property type="component" value="Unplaced"/>
</dbReference>
<organism evidence="11 12">
    <name type="scientific">Periophthalmus magnuspinnatus</name>
    <dbReference type="NCBI Taxonomy" id="409849"/>
    <lineage>
        <taxon>Eukaryota</taxon>
        <taxon>Metazoa</taxon>
        <taxon>Chordata</taxon>
        <taxon>Craniata</taxon>
        <taxon>Vertebrata</taxon>
        <taxon>Euteleostomi</taxon>
        <taxon>Actinopterygii</taxon>
        <taxon>Neopterygii</taxon>
        <taxon>Teleostei</taxon>
        <taxon>Neoteleostei</taxon>
        <taxon>Acanthomorphata</taxon>
        <taxon>Gobiaria</taxon>
        <taxon>Gobiiformes</taxon>
        <taxon>Gobioidei</taxon>
        <taxon>Gobiidae</taxon>
        <taxon>Oxudercinae</taxon>
        <taxon>Periophthalmus</taxon>
    </lineage>
</organism>
<dbReference type="PANTHER" id="PTHR34031">
    <property type="entry name" value="CENTROSOMAL PROTEIN OF 162 KDA"/>
    <property type="match status" value="1"/>
</dbReference>
<keyword evidence="6" id="KW-0970">Cilium biogenesis/degradation</keyword>
<proteinExistence type="inferred from homology"/>
<feature type="region of interest" description="Disordered" evidence="10">
    <location>
        <begin position="192"/>
        <end position="223"/>
    </location>
</feature>
<dbReference type="PANTHER" id="PTHR34031:SF1">
    <property type="entry name" value="CENTROSOMAL PROTEIN OF 162 KDA"/>
    <property type="match status" value="1"/>
</dbReference>
<keyword evidence="8" id="KW-0206">Cytoskeleton</keyword>
<dbReference type="GO" id="GO:0005814">
    <property type="term" value="C:centriole"/>
    <property type="evidence" value="ECO:0007669"/>
    <property type="project" value="UniProtKB-SubCell"/>
</dbReference>
<accession>A0A3B3ZA27</accession>
<dbReference type="GO" id="GO:0005654">
    <property type="term" value="C:nucleoplasm"/>
    <property type="evidence" value="ECO:0007669"/>
    <property type="project" value="TreeGrafter"/>
</dbReference>
<evidence type="ECO:0000256" key="9">
    <source>
        <dbReference type="SAM" id="Coils"/>
    </source>
</evidence>
<evidence type="ECO:0000256" key="7">
    <source>
        <dbReference type="ARBA" id="ARBA00023054"/>
    </source>
</evidence>
<dbReference type="STRING" id="409849.ENSPMGP00000001271"/>
<evidence type="ECO:0000256" key="1">
    <source>
        <dbReference type="ARBA" id="ARBA00004114"/>
    </source>
</evidence>
<dbReference type="GO" id="GO:0060271">
    <property type="term" value="P:cilium assembly"/>
    <property type="evidence" value="ECO:0007669"/>
    <property type="project" value="TreeGrafter"/>
</dbReference>
<comment type="subcellular location">
    <subcellularLocation>
        <location evidence="1">Cytoplasm</location>
        <location evidence="1">Cytoskeleton</location>
        <location evidence="1">Microtubule organizing center</location>
        <location evidence="1">Centrosome</location>
        <location evidence="1">Centriole</location>
    </subcellularLocation>
</comment>
<evidence type="ECO:0000313" key="11">
    <source>
        <dbReference type="Ensembl" id="ENSPMGP00000001271.1"/>
    </source>
</evidence>
<reference evidence="11" key="2">
    <citation type="submission" date="2025-09" db="UniProtKB">
        <authorList>
            <consortium name="Ensembl"/>
        </authorList>
    </citation>
    <scope>IDENTIFICATION</scope>
</reference>
<dbReference type="GO" id="GO:0034451">
    <property type="term" value="C:centriolar satellite"/>
    <property type="evidence" value="ECO:0007669"/>
    <property type="project" value="TreeGrafter"/>
</dbReference>
<dbReference type="GO" id="GO:0005879">
    <property type="term" value="C:axonemal microtubule"/>
    <property type="evidence" value="ECO:0007669"/>
    <property type="project" value="TreeGrafter"/>
</dbReference>
<evidence type="ECO:0000256" key="5">
    <source>
        <dbReference type="ARBA" id="ARBA00022701"/>
    </source>
</evidence>
<protein>
    <recommendedName>
        <fullName evidence="3">Centrosomal protein of 162 kDa</fullName>
    </recommendedName>
</protein>
<evidence type="ECO:0000313" key="12">
    <source>
        <dbReference type="Proteomes" id="UP000261520"/>
    </source>
</evidence>
<feature type="coiled-coil region" evidence="9">
    <location>
        <begin position="44"/>
        <end position="97"/>
    </location>
</feature>
<evidence type="ECO:0000256" key="2">
    <source>
        <dbReference type="ARBA" id="ARBA00009485"/>
    </source>
</evidence>
<name>A0A3B3ZA27_9GOBI</name>
<keyword evidence="7 9" id="KW-0175">Coiled coil</keyword>
<dbReference type="AlphaFoldDB" id="A0A3B3ZA27"/>
<feature type="compositionally biased region" description="Basic and acidic residues" evidence="10">
    <location>
        <begin position="203"/>
        <end position="213"/>
    </location>
</feature>
<reference evidence="11" key="1">
    <citation type="submission" date="2025-08" db="UniProtKB">
        <authorList>
            <consortium name="Ensembl"/>
        </authorList>
    </citation>
    <scope>IDENTIFICATION</scope>
</reference>
<evidence type="ECO:0000256" key="3">
    <source>
        <dbReference type="ARBA" id="ARBA00021406"/>
    </source>
</evidence>
<evidence type="ECO:0000256" key="4">
    <source>
        <dbReference type="ARBA" id="ARBA00022490"/>
    </source>
</evidence>
<keyword evidence="5" id="KW-0493">Microtubule</keyword>
<keyword evidence="4" id="KW-0963">Cytoplasm</keyword>